<dbReference type="GO" id="GO:0000455">
    <property type="term" value="P:enzyme-directed rRNA pseudouridine synthesis"/>
    <property type="evidence" value="ECO:0007669"/>
    <property type="project" value="UniProtKB-ARBA"/>
</dbReference>
<dbReference type="Pfam" id="PF01479">
    <property type="entry name" value="S4"/>
    <property type="match status" value="1"/>
</dbReference>
<reference evidence="7" key="1">
    <citation type="submission" date="2021-01" db="EMBL/GenBank/DDBJ databases">
        <title>Genome public.</title>
        <authorList>
            <person name="Liu C."/>
            <person name="Sun Q."/>
        </authorList>
    </citation>
    <scope>NUCLEOTIDE SEQUENCE</scope>
    <source>
        <strain evidence="7">M6</strain>
    </source>
</reference>
<dbReference type="Pfam" id="PF00849">
    <property type="entry name" value="PseudoU_synth_2"/>
    <property type="match status" value="1"/>
</dbReference>
<sequence length="246" mass="27741">MLADCGVASRRKSEEMIAAGRVRVNGKVAQIGDKVDPRRDKVYVGKRRVTGTAKPKVRYIMLNKPRGVLTTMSDERGRKCVADLIKDIDVRLYPVGRLDRDSEGMLLMTNDGEFANHVMHPKKHVNKVYRVTVRPNINDEQVAKLESGVVIDGRKTAPAQVRVVSRDKDNERCILEIVIREGRNRQIRKMCDAVGLEVARLKRIAIGGVKLGKLRSGMYRDLTDIEVRKLSADPNPNPDFDINELM</sequence>
<accession>A0A934TYH9</accession>
<comment type="similarity">
    <text evidence="1">Belongs to the pseudouridine synthase RsuA family.</text>
</comment>
<dbReference type="Proteomes" id="UP000633365">
    <property type="component" value="Unassembled WGS sequence"/>
</dbReference>
<keyword evidence="3" id="KW-0413">Isomerase</keyword>
<evidence type="ECO:0000256" key="4">
    <source>
        <dbReference type="PROSITE-ProRule" id="PRU00182"/>
    </source>
</evidence>
<name>A0A934TYH9_9FIRM</name>
<dbReference type="FunFam" id="3.10.290.10:FF:000003">
    <property type="entry name" value="Pseudouridine synthase"/>
    <property type="match status" value="1"/>
</dbReference>
<feature type="domain" description="RNA-binding S4" evidence="6">
    <location>
        <begin position="6"/>
        <end position="37"/>
    </location>
</feature>
<dbReference type="SUPFAM" id="SSF55174">
    <property type="entry name" value="Alpha-L RNA-binding motif"/>
    <property type="match status" value="1"/>
</dbReference>
<dbReference type="PANTHER" id="PTHR47683">
    <property type="entry name" value="PSEUDOURIDINE SYNTHASE FAMILY PROTEIN-RELATED"/>
    <property type="match status" value="1"/>
</dbReference>
<dbReference type="SUPFAM" id="SSF55120">
    <property type="entry name" value="Pseudouridine synthase"/>
    <property type="match status" value="1"/>
</dbReference>
<dbReference type="InterPro" id="IPR020103">
    <property type="entry name" value="PsdUridine_synth_cat_dom_sf"/>
</dbReference>
<dbReference type="EMBL" id="JAEQMG010000041">
    <property type="protein sequence ID" value="MBK6087722.1"/>
    <property type="molecule type" value="Genomic_DNA"/>
</dbReference>
<dbReference type="Gene3D" id="3.30.70.1560">
    <property type="entry name" value="Alpha-L RNA-binding motif"/>
    <property type="match status" value="1"/>
</dbReference>
<dbReference type="InterPro" id="IPR050343">
    <property type="entry name" value="RsuA_PseudoU_synthase"/>
</dbReference>
<evidence type="ECO:0000256" key="3">
    <source>
        <dbReference type="ARBA" id="ARBA00023235"/>
    </source>
</evidence>
<evidence type="ECO:0000256" key="2">
    <source>
        <dbReference type="ARBA" id="ARBA00022884"/>
    </source>
</evidence>
<feature type="domain" description="Pseudouridine synthase RsuA/RluA-like" evidence="5">
    <location>
        <begin position="59"/>
        <end position="192"/>
    </location>
</feature>
<dbReference type="CDD" id="cd02870">
    <property type="entry name" value="PseudoU_synth_RsuA_like"/>
    <property type="match status" value="1"/>
</dbReference>
<evidence type="ECO:0000256" key="1">
    <source>
        <dbReference type="ARBA" id="ARBA00008348"/>
    </source>
</evidence>
<dbReference type="FunFam" id="3.30.70.1560:FF:000001">
    <property type="entry name" value="Pseudouridine synthase"/>
    <property type="match status" value="1"/>
</dbReference>
<dbReference type="PROSITE" id="PS50889">
    <property type="entry name" value="S4"/>
    <property type="match status" value="1"/>
</dbReference>
<evidence type="ECO:0000313" key="7">
    <source>
        <dbReference type="EMBL" id="MBK6087722.1"/>
    </source>
</evidence>
<keyword evidence="2 4" id="KW-0694">RNA-binding</keyword>
<organism evidence="7 8">
    <name type="scientific">Ruminococcus difficilis</name>
    <dbReference type="NCBI Taxonomy" id="2763069"/>
    <lineage>
        <taxon>Bacteria</taxon>
        <taxon>Bacillati</taxon>
        <taxon>Bacillota</taxon>
        <taxon>Clostridia</taxon>
        <taxon>Eubacteriales</taxon>
        <taxon>Oscillospiraceae</taxon>
        <taxon>Ruminococcus</taxon>
    </lineage>
</organism>
<dbReference type="GO" id="GO:0003723">
    <property type="term" value="F:RNA binding"/>
    <property type="evidence" value="ECO:0007669"/>
    <property type="project" value="UniProtKB-KW"/>
</dbReference>
<dbReference type="AlphaFoldDB" id="A0A934TYH9"/>
<comment type="caution">
    <text evidence="7">The sequence shown here is derived from an EMBL/GenBank/DDBJ whole genome shotgun (WGS) entry which is preliminary data.</text>
</comment>
<gene>
    <name evidence="7" type="ORF">JKK62_03480</name>
</gene>
<evidence type="ECO:0000259" key="6">
    <source>
        <dbReference type="Pfam" id="PF01479"/>
    </source>
</evidence>
<dbReference type="InterPro" id="IPR036986">
    <property type="entry name" value="S4_RNA-bd_sf"/>
</dbReference>
<evidence type="ECO:0000313" key="8">
    <source>
        <dbReference type="Proteomes" id="UP000633365"/>
    </source>
</evidence>
<dbReference type="InterPro" id="IPR020094">
    <property type="entry name" value="TruA/RsuA/RluB/E/F_N"/>
</dbReference>
<dbReference type="GO" id="GO:0120159">
    <property type="term" value="F:rRNA pseudouridine synthase activity"/>
    <property type="evidence" value="ECO:0007669"/>
    <property type="project" value="UniProtKB-ARBA"/>
</dbReference>
<dbReference type="Gene3D" id="3.10.290.10">
    <property type="entry name" value="RNA-binding S4 domain"/>
    <property type="match status" value="1"/>
</dbReference>
<dbReference type="Gene3D" id="3.30.70.580">
    <property type="entry name" value="Pseudouridine synthase I, catalytic domain, N-terminal subdomain"/>
    <property type="match status" value="1"/>
</dbReference>
<dbReference type="InterPro" id="IPR042092">
    <property type="entry name" value="PsdUridine_s_RsuA/RluB/E/F_cat"/>
</dbReference>
<evidence type="ECO:0000259" key="5">
    <source>
        <dbReference type="Pfam" id="PF00849"/>
    </source>
</evidence>
<dbReference type="NCBIfam" id="TIGR00093">
    <property type="entry name" value="pseudouridine synthase"/>
    <property type="match status" value="1"/>
</dbReference>
<protein>
    <submittedName>
        <fullName evidence="7">rRNA pseudouridine synthase</fullName>
    </submittedName>
</protein>
<dbReference type="InterPro" id="IPR002942">
    <property type="entry name" value="S4_RNA-bd"/>
</dbReference>
<dbReference type="CDD" id="cd00165">
    <property type="entry name" value="S4"/>
    <property type="match status" value="1"/>
</dbReference>
<dbReference type="PANTHER" id="PTHR47683:SF2">
    <property type="entry name" value="RNA-BINDING S4 DOMAIN-CONTAINING PROTEIN"/>
    <property type="match status" value="1"/>
</dbReference>
<dbReference type="GO" id="GO:0005829">
    <property type="term" value="C:cytosol"/>
    <property type="evidence" value="ECO:0007669"/>
    <property type="project" value="UniProtKB-ARBA"/>
</dbReference>
<proteinExistence type="inferred from homology"/>
<keyword evidence="8" id="KW-1185">Reference proteome</keyword>
<dbReference type="InterPro" id="IPR000748">
    <property type="entry name" value="PsdUridine_synth_RsuA/RluB/E/F"/>
</dbReference>
<dbReference type="InterPro" id="IPR006145">
    <property type="entry name" value="PsdUridine_synth_RsuA/RluA"/>
</dbReference>